<comment type="caution">
    <text evidence="2">The sequence shown here is derived from an EMBL/GenBank/DDBJ whole genome shotgun (WGS) entry which is preliminary data.</text>
</comment>
<feature type="signal peptide" evidence="1">
    <location>
        <begin position="1"/>
        <end position="20"/>
    </location>
</feature>
<dbReference type="EMBL" id="JAQOWY010000931">
    <property type="protein sequence ID" value="KAK1838028.1"/>
    <property type="molecule type" value="Genomic_DNA"/>
</dbReference>
<evidence type="ECO:0000256" key="1">
    <source>
        <dbReference type="SAM" id="SignalP"/>
    </source>
</evidence>
<gene>
    <name evidence="2" type="ORF">CCHR01_19352</name>
</gene>
<protein>
    <recommendedName>
        <fullName evidence="4">Secreted protein</fullName>
    </recommendedName>
</protein>
<evidence type="ECO:0000313" key="3">
    <source>
        <dbReference type="Proteomes" id="UP001243330"/>
    </source>
</evidence>
<dbReference type="AlphaFoldDB" id="A0AAD8ZYF2"/>
<keyword evidence="1" id="KW-0732">Signal</keyword>
<feature type="chain" id="PRO_5042189021" description="Secreted protein" evidence="1">
    <location>
        <begin position="21"/>
        <end position="110"/>
    </location>
</feature>
<dbReference type="Proteomes" id="UP001243330">
    <property type="component" value="Unassembled WGS sequence"/>
</dbReference>
<name>A0AAD8ZYF2_9PEZI</name>
<reference evidence="2" key="1">
    <citation type="submission" date="2023-01" db="EMBL/GenBank/DDBJ databases">
        <title>Colletotrichum chrysophilum M932 genome sequence.</title>
        <authorList>
            <person name="Baroncelli R."/>
        </authorList>
    </citation>
    <scope>NUCLEOTIDE SEQUENCE</scope>
    <source>
        <strain evidence="2">M932</strain>
    </source>
</reference>
<keyword evidence="3" id="KW-1185">Reference proteome</keyword>
<proteinExistence type="predicted"/>
<sequence>MHLRSLRGIFAAVFMQDAAATTATTGRLCTEDAGGDGRRRAACSDRAVPMGMRCLPPPSPDHCNQASKVPYRSTVNKPSGIRIRITCCSLSTSQPLALRCASSDSGVVQH</sequence>
<organism evidence="2 3">
    <name type="scientific">Colletotrichum chrysophilum</name>
    <dbReference type="NCBI Taxonomy" id="1836956"/>
    <lineage>
        <taxon>Eukaryota</taxon>
        <taxon>Fungi</taxon>
        <taxon>Dikarya</taxon>
        <taxon>Ascomycota</taxon>
        <taxon>Pezizomycotina</taxon>
        <taxon>Sordariomycetes</taxon>
        <taxon>Hypocreomycetidae</taxon>
        <taxon>Glomerellales</taxon>
        <taxon>Glomerellaceae</taxon>
        <taxon>Colletotrichum</taxon>
        <taxon>Colletotrichum gloeosporioides species complex</taxon>
    </lineage>
</organism>
<evidence type="ECO:0008006" key="4">
    <source>
        <dbReference type="Google" id="ProtNLM"/>
    </source>
</evidence>
<accession>A0AAD8ZYF2</accession>
<evidence type="ECO:0000313" key="2">
    <source>
        <dbReference type="EMBL" id="KAK1838028.1"/>
    </source>
</evidence>